<feature type="region of interest" description="Disordered" evidence="1">
    <location>
        <begin position="1"/>
        <end position="116"/>
    </location>
</feature>
<feature type="compositionally biased region" description="Polar residues" evidence="1">
    <location>
        <begin position="162"/>
        <end position="203"/>
    </location>
</feature>
<dbReference type="Proteomes" id="UP001165120">
    <property type="component" value="Unassembled WGS sequence"/>
</dbReference>
<feature type="compositionally biased region" description="Polar residues" evidence="1">
    <location>
        <begin position="90"/>
        <end position="106"/>
    </location>
</feature>
<comment type="caution">
    <text evidence="2">The sequence shown here is derived from an EMBL/GenBank/DDBJ whole genome shotgun (WGS) entry which is preliminary data.</text>
</comment>
<protein>
    <submittedName>
        <fullName evidence="2">Unnamed protein product</fullName>
    </submittedName>
</protein>
<feature type="compositionally biased region" description="Polar residues" evidence="1">
    <location>
        <begin position="278"/>
        <end position="311"/>
    </location>
</feature>
<gene>
    <name evidence="2" type="ORF">Cboi02_000210600</name>
</gene>
<feature type="compositionally biased region" description="Low complexity" evidence="1">
    <location>
        <begin position="268"/>
        <end position="277"/>
    </location>
</feature>
<feature type="compositionally biased region" description="Polar residues" evidence="1">
    <location>
        <begin position="214"/>
        <end position="225"/>
    </location>
</feature>
<feature type="region of interest" description="Disordered" evidence="1">
    <location>
        <begin position="142"/>
        <end position="438"/>
    </location>
</feature>
<feature type="compositionally biased region" description="Basic and acidic residues" evidence="1">
    <location>
        <begin position="34"/>
        <end position="57"/>
    </location>
</feature>
<evidence type="ECO:0000313" key="3">
    <source>
        <dbReference type="Proteomes" id="UP001165120"/>
    </source>
</evidence>
<name>A0A9W6SZ40_CANBO</name>
<reference evidence="2" key="1">
    <citation type="submission" date="2023-04" db="EMBL/GenBank/DDBJ databases">
        <title>Candida boidinii NBRC 10035.</title>
        <authorList>
            <person name="Ichikawa N."/>
            <person name="Sato H."/>
            <person name="Tonouchi N."/>
        </authorList>
    </citation>
    <scope>NUCLEOTIDE SEQUENCE</scope>
    <source>
        <strain evidence="2">NBRC 10035</strain>
    </source>
</reference>
<feature type="compositionally biased region" description="Low complexity" evidence="1">
    <location>
        <begin position="58"/>
        <end position="76"/>
    </location>
</feature>
<dbReference type="EMBL" id="BSXN01000591">
    <property type="protein sequence ID" value="GME69142.1"/>
    <property type="molecule type" value="Genomic_DNA"/>
</dbReference>
<evidence type="ECO:0000256" key="1">
    <source>
        <dbReference type="SAM" id="MobiDB-lite"/>
    </source>
</evidence>
<keyword evidence="3" id="KW-1185">Reference proteome</keyword>
<feature type="compositionally biased region" description="Low complexity" evidence="1">
    <location>
        <begin position="312"/>
        <end position="333"/>
    </location>
</feature>
<feature type="compositionally biased region" description="Polar residues" evidence="1">
    <location>
        <begin position="389"/>
        <end position="404"/>
    </location>
</feature>
<evidence type="ECO:0000313" key="2">
    <source>
        <dbReference type="EMBL" id="GME69142.1"/>
    </source>
</evidence>
<feature type="compositionally biased region" description="Low complexity" evidence="1">
    <location>
        <begin position="378"/>
        <end position="388"/>
    </location>
</feature>
<feature type="compositionally biased region" description="Low complexity" evidence="1">
    <location>
        <begin position="142"/>
        <end position="159"/>
    </location>
</feature>
<feature type="compositionally biased region" description="Low complexity" evidence="1">
    <location>
        <begin position="231"/>
        <end position="249"/>
    </location>
</feature>
<feature type="compositionally biased region" description="Low complexity" evidence="1">
    <location>
        <begin position="353"/>
        <end position="362"/>
    </location>
</feature>
<proteinExistence type="predicted"/>
<dbReference type="AlphaFoldDB" id="A0A9W6SZ40"/>
<organism evidence="2 3">
    <name type="scientific">Candida boidinii</name>
    <name type="common">Yeast</name>
    <dbReference type="NCBI Taxonomy" id="5477"/>
    <lineage>
        <taxon>Eukaryota</taxon>
        <taxon>Fungi</taxon>
        <taxon>Dikarya</taxon>
        <taxon>Ascomycota</taxon>
        <taxon>Saccharomycotina</taxon>
        <taxon>Pichiomycetes</taxon>
        <taxon>Pichiales</taxon>
        <taxon>Pichiaceae</taxon>
        <taxon>Ogataea</taxon>
        <taxon>Ogataea/Candida clade</taxon>
    </lineage>
</organism>
<sequence length="482" mass="51499">MSSINKSGTRFVPKATQRNRPNAPPKKKITFASDKPDEIENKNNNIENKKGDDHDESATPSTSSATASTSTPAAPAQVSTEKRVNVSILKKTNYTQQQDQSSINPTGPTPIPVGEIIPDTQTAAQYENTPPIITSMPTIKTSTSITTSTTTTTTTTTAPVVAQSSRSATPSIVTTSVPTKIPDTATTSASPPAINNTPSTNKLSDIPISKANPALTTNNTQNYNKLHSMRGSVSPTSSRRSSVSSNSGNHGHINTIMPSATPTPVPTPTSQTVRRPSVTSTRKTSFNSSTNRKPSFTTRRPSITFNTLKPQSSDSLSQRRLSSLSNSSGRRPSATLSNIFKRPSKDPGSVSATSSPTLTPTLKPQLASADVSPRLLESNNNNSSNNNNKSTSPIPALKLSQSQKLPLDEVKEGEPSGSTEVTENSKEIATNDEIQKDLSKLKDYTITEKSEKQLLIESEKSSDPVEKISEQITEKVKLPESS</sequence>
<accession>A0A9W6SZ40</accession>